<dbReference type="InterPro" id="IPR029030">
    <property type="entry name" value="Caspase-like_dom_sf"/>
</dbReference>
<feature type="domain" description="Peptidase C14 caspase" evidence="1">
    <location>
        <begin position="3"/>
        <end position="116"/>
    </location>
</feature>
<dbReference type="SUPFAM" id="SSF52129">
    <property type="entry name" value="Caspase-like"/>
    <property type="match status" value="1"/>
</dbReference>
<dbReference type="Pfam" id="PF00656">
    <property type="entry name" value="Peptidase_C14"/>
    <property type="match status" value="1"/>
</dbReference>
<organism evidence="2 3">
    <name type="scientific">Brasilonema sennae CENA114</name>
    <dbReference type="NCBI Taxonomy" id="415709"/>
    <lineage>
        <taxon>Bacteria</taxon>
        <taxon>Bacillati</taxon>
        <taxon>Cyanobacteriota</taxon>
        <taxon>Cyanophyceae</taxon>
        <taxon>Nostocales</taxon>
        <taxon>Scytonemataceae</taxon>
        <taxon>Brasilonema</taxon>
        <taxon>Bromeliae group (in: Brasilonema)</taxon>
    </lineage>
</organism>
<dbReference type="KEGG" id="bsen:DP114_07205"/>
<dbReference type="Gene3D" id="3.40.50.1460">
    <property type="match status" value="1"/>
</dbReference>
<dbReference type="PANTHER" id="PTHR48104">
    <property type="entry name" value="METACASPASE-4"/>
    <property type="match status" value="1"/>
</dbReference>
<dbReference type="InterPro" id="IPR011600">
    <property type="entry name" value="Pept_C14_caspase"/>
</dbReference>
<proteinExistence type="predicted"/>
<dbReference type="Proteomes" id="UP000503129">
    <property type="component" value="Chromosome"/>
</dbReference>
<sequence>MAKKVALLVGVSNYHQQGLSALPSATRDAREMKRVLQHPDIGGFAETDITLLLNPTKDTMADAIYNLFANRSSEDLVLFYFSGHGAKDDNGNLYIAAPATRVSQNKRVLPQSAINASFIKDQMT</sequence>
<dbReference type="AlphaFoldDB" id="A0A856MAE9"/>
<protein>
    <submittedName>
        <fullName evidence="2">Caspase family protein</fullName>
    </submittedName>
</protein>
<dbReference type="PANTHER" id="PTHR48104:SF30">
    <property type="entry name" value="METACASPASE-1"/>
    <property type="match status" value="1"/>
</dbReference>
<dbReference type="InterPro" id="IPR050452">
    <property type="entry name" value="Metacaspase"/>
</dbReference>
<evidence type="ECO:0000313" key="2">
    <source>
        <dbReference type="EMBL" id="QDL07718.1"/>
    </source>
</evidence>
<evidence type="ECO:0000259" key="1">
    <source>
        <dbReference type="Pfam" id="PF00656"/>
    </source>
</evidence>
<dbReference type="EMBL" id="CP030118">
    <property type="protein sequence ID" value="QDL07718.1"/>
    <property type="molecule type" value="Genomic_DNA"/>
</dbReference>
<evidence type="ECO:0000313" key="3">
    <source>
        <dbReference type="Proteomes" id="UP000503129"/>
    </source>
</evidence>
<gene>
    <name evidence="2" type="ORF">DP114_07205</name>
</gene>
<dbReference type="GO" id="GO:0005737">
    <property type="term" value="C:cytoplasm"/>
    <property type="evidence" value="ECO:0007669"/>
    <property type="project" value="TreeGrafter"/>
</dbReference>
<accession>A0A856MAE9</accession>
<dbReference type="GO" id="GO:0006508">
    <property type="term" value="P:proteolysis"/>
    <property type="evidence" value="ECO:0007669"/>
    <property type="project" value="InterPro"/>
</dbReference>
<dbReference type="RefSeq" id="WP_171975775.1">
    <property type="nucleotide sequence ID" value="NZ_CAWOXK010000001.1"/>
</dbReference>
<reference evidence="2 3" key="1">
    <citation type="submission" date="2018-06" db="EMBL/GenBank/DDBJ databases">
        <title>Comparative genomics of Brasilonema spp. strains.</title>
        <authorList>
            <person name="Alvarenga D.O."/>
            <person name="Fiore M.F."/>
            <person name="Varani A.M."/>
        </authorList>
    </citation>
    <scope>NUCLEOTIDE SEQUENCE [LARGE SCALE GENOMIC DNA]</scope>
    <source>
        <strain evidence="2 3">CENA114</strain>
    </source>
</reference>
<keyword evidence="3" id="KW-1185">Reference proteome</keyword>
<name>A0A856MAE9_9CYAN</name>
<dbReference type="GO" id="GO:0004197">
    <property type="term" value="F:cysteine-type endopeptidase activity"/>
    <property type="evidence" value="ECO:0007669"/>
    <property type="project" value="InterPro"/>
</dbReference>